<evidence type="ECO:0000313" key="6">
    <source>
        <dbReference type="Proteomes" id="UP000237347"/>
    </source>
</evidence>
<dbReference type="InterPro" id="IPR044974">
    <property type="entry name" value="Disease_R_plants"/>
</dbReference>
<dbReference type="PANTHER" id="PTHR23155:SF1044">
    <property type="entry name" value="DISEASE RESISTANCE PROTEIN RPS2"/>
    <property type="match status" value="1"/>
</dbReference>
<feature type="domain" description="Disease resistance protein winged helix" evidence="4">
    <location>
        <begin position="270"/>
        <end position="335"/>
    </location>
</feature>
<accession>A0AAW0JD78</accession>
<dbReference type="GO" id="GO:0098542">
    <property type="term" value="P:defense response to other organism"/>
    <property type="evidence" value="ECO:0007669"/>
    <property type="project" value="TreeGrafter"/>
</dbReference>
<evidence type="ECO:0000259" key="3">
    <source>
        <dbReference type="Pfam" id="PF00931"/>
    </source>
</evidence>
<evidence type="ECO:0000313" key="5">
    <source>
        <dbReference type="EMBL" id="KAK7824605.1"/>
    </source>
</evidence>
<dbReference type="PRINTS" id="PR00364">
    <property type="entry name" value="DISEASERSIST"/>
</dbReference>
<dbReference type="EMBL" id="PKMF04000598">
    <property type="protein sequence ID" value="KAK7824605.1"/>
    <property type="molecule type" value="Genomic_DNA"/>
</dbReference>
<gene>
    <name evidence="5" type="ORF">CFP56_034264</name>
</gene>
<proteinExistence type="predicted"/>
<evidence type="ECO:0000256" key="1">
    <source>
        <dbReference type="ARBA" id="ARBA00022737"/>
    </source>
</evidence>
<dbReference type="InterPro" id="IPR027417">
    <property type="entry name" value="P-loop_NTPase"/>
</dbReference>
<name>A0AAW0JD78_QUESU</name>
<dbReference type="InterPro" id="IPR058922">
    <property type="entry name" value="WHD_DRP"/>
</dbReference>
<dbReference type="GO" id="GO:0043531">
    <property type="term" value="F:ADP binding"/>
    <property type="evidence" value="ECO:0007669"/>
    <property type="project" value="InterPro"/>
</dbReference>
<dbReference type="InterPro" id="IPR036388">
    <property type="entry name" value="WH-like_DNA-bd_sf"/>
</dbReference>
<dbReference type="PANTHER" id="PTHR23155">
    <property type="entry name" value="DISEASE RESISTANCE PROTEIN RP"/>
    <property type="match status" value="1"/>
</dbReference>
<dbReference type="InterPro" id="IPR002182">
    <property type="entry name" value="NB-ARC"/>
</dbReference>
<dbReference type="SUPFAM" id="SSF52540">
    <property type="entry name" value="P-loop containing nucleoside triphosphate hydrolases"/>
    <property type="match status" value="1"/>
</dbReference>
<sequence>MSVKMLPSGKGEIQIVPTDGQLLVEVSKYSKRPIERTLLRILRYMNDVTARRIGVHGSGGIGKTSVLKALIPKNWTIRKVQDEVLRQLSLSSKDVKTDFEIAGKLLQVLKCQRFLLLLDDVWEPIDLNAVGIPDPALENGCKMILSTRFLDVCHIMAADREVQMEGLLPEEAWELFQEQVSSINVDSPDIQPYAQDIVQKCGGLPLLIIVTGRALSKVNDALSWMHASREFSRCSAHGMYGFESLVSQLKFSYDRLEGPELKSCFLYCALFPEDWQVSIFELVEYWIEEGLISGNCTDIYMRGCDIVGALVGASLLQSSECGRSIKMHDLIRDLAVGILSLEWEGYQFLFRSYSRMAQHSDMGNSSSYRLLESFRSNRQSILHGRQFLLRAGVGLTEPPVKDE</sequence>
<dbReference type="Gene3D" id="3.40.50.300">
    <property type="entry name" value="P-loop containing nucleotide triphosphate hydrolases"/>
    <property type="match status" value="1"/>
</dbReference>
<protein>
    <submittedName>
        <fullName evidence="5">Disease resistance protein</fullName>
    </submittedName>
</protein>
<dbReference type="Gene3D" id="1.10.8.430">
    <property type="entry name" value="Helical domain of apoptotic protease-activating factors"/>
    <property type="match status" value="1"/>
</dbReference>
<keyword evidence="2" id="KW-0611">Plant defense</keyword>
<keyword evidence="6" id="KW-1185">Reference proteome</keyword>
<keyword evidence="1" id="KW-0677">Repeat</keyword>
<dbReference type="AlphaFoldDB" id="A0AAW0JD78"/>
<comment type="caution">
    <text evidence="5">The sequence shown here is derived from an EMBL/GenBank/DDBJ whole genome shotgun (WGS) entry which is preliminary data.</text>
</comment>
<dbReference type="InterPro" id="IPR042197">
    <property type="entry name" value="Apaf_helical"/>
</dbReference>
<reference evidence="5 6" key="1">
    <citation type="journal article" date="2018" name="Sci. Data">
        <title>The draft genome sequence of cork oak.</title>
        <authorList>
            <person name="Ramos A.M."/>
            <person name="Usie A."/>
            <person name="Barbosa P."/>
            <person name="Barros P.M."/>
            <person name="Capote T."/>
            <person name="Chaves I."/>
            <person name="Simoes F."/>
            <person name="Abreu I."/>
            <person name="Carrasquinho I."/>
            <person name="Faro C."/>
            <person name="Guimaraes J.B."/>
            <person name="Mendonca D."/>
            <person name="Nobrega F."/>
            <person name="Rodrigues L."/>
            <person name="Saibo N.J.M."/>
            <person name="Varela M.C."/>
            <person name="Egas C."/>
            <person name="Matos J."/>
            <person name="Miguel C.M."/>
            <person name="Oliveira M.M."/>
            <person name="Ricardo C.P."/>
            <person name="Goncalves S."/>
        </authorList>
    </citation>
    <scope>NUCLEOTIDE SEQUENCE [LARGE SCALE GENOMIC DNA]</scope>
    <source>
        <strain evidence="6">cv. HL8</strain>
    </source>
</reference>
<dbReference type="Pfam" id="PF23559">
    <property type="entry name" value="WHD_DRP"/>
    <property type="match status" value="1"/>
</dbReference>
<feature type="domain" description="NB-ARC" evidence="3">
    <location>
        <begin position="73"/>
        <end position="182"/>
    </location>
</feature>
<dbReference type="Proteomes" id="UP000237347">
    <property type="component" value="Unassembled WGS sequence"/>
</dbReference>
<dbReference type="Pfam" id="PF00931">
    <property type="entry name" value="NB-ARC"/>
    <property type="match status" value="1"/>
</dbReference>
<dbReference type="FunFam" id="1.10.10.10:FF:000322">
    <property type="entry name" value="Probable disease resistance protein At1g63360"/>
    <property type="match status" value="1"/>
</dbReference>
<evidence type="ECO:0000256" key="2">
    <source>
        <dbReference type="ARBA" id="ARBA00022821"/>
    </source>
</evidence>
<organism evidence="5 6">
    <name type="scientific">Quercus suber</name>
    <name type="common">Cork oak</name>
    <dbReference type="NCBI Taxonomy" id="58331"/>
    <lineage>
        <taxon>Eukaryota</taxon>
        <taxon>Viridiplantae</taxon>
        <taxon>Streptophyta</taxon>
        <taxon>Embryophyta</taxon>
        <taxon>Tracheophyta</taxon>
        <taxon>Spermatophyta</taxon>
        <taxon>Magnoliopsida</taxon>
        <taxon>eudicotyledons</taxon>
        <taxon>Gunneridae</taxon>
        <taxon>Pentapetalae</taxon>
        <taxon>rosids</taxon>
        <taxon>fabids</taxon>
        <taxon>Fagales</taxon>
        <taxon>Fagaceae</taxon>
        <taxon>Quercus</taxon>
    </lineage>
</organism>
<evidence type="ECO:0000259" key="4">
    <source>
        <dbReference type="Pfam" id="PF23559"/>
    </source>
</evidence>
<dbReference type="Gene3D" id="1.10.10.10">
    <property type="entry name" value="Winged helix-like DNA-binding domain superfamily/Winged helix DNA-binding domain"/>
    <property type="match status" value="1"/>
</dbReference>